<dbReference type="SUPFAM" id="SSF50331">
    <property type="entry name" value="MOP-like"/>
    <property type="match status" value="1"/>
</dbReference>
<dbReference type="NCBIfam" id="NF008653">
    <property type="entry name" value="PRK11650.1"/>
    <property type="match status" value="1"/>
</dbReference>
<dbReference type="Gene3D" id="2.40.50.140">
    <property type="entry name" value="Nucleic acid-binding proteins"/>
    <property type="match status" value="1"/>
</dbReference>
<evidence type="ECO:0000313" key="9">
    <source>
        <dbReference type="Proteomes" id="UP000294192"/>
    </source>
</evidence>
<dbReference type="InterPro" id="IPR012340">
    <property type="entry name" value="NA-bd_OB-fold"/>
</dbReference>
<dbReference type="Proteomes" id="UP000294192">
    <property type="component" value="Unassembled WGS sequence"/>
</dbReference>
<dbReference type="CDD" id="cd03301">
    <property type="entry name" value="ABC_MalK_N"/>
    <property type="match status" value="1"/>
</dbReference>
<evidence type="ECO:0000259" key="7">
    <source>
        <dbReference type="PROSITE" id="PS50893"/>
    </source>
</evidence>
<dbReference type="GO" id="GO:0055052">
    <property type="term" value="C:ATP-binding cassette (ABC) transporter complex, substrate-binding subunit-containing"/>
    <property type="evidence" value="ECO:0007669"/>
    <property type="project" value="TreeGrafter"/>
</dbReference>
<dbReference type="AlphaFoldDB" id="A0A4R0XXZ3"/>
<feature type="domain" description="ABC transporter" evidence="7">
    <location>
        <begin position="3"/>
        <end position="235"/>
    </location>
</feature>
<reference evidence="8 9" key="1">
    <citation type="submission" date="2018-02" db="EMBL/GenBank/DDBJ databases">
        <title>Mycoplasma marinum and Mycoplasma todarodis sp. nov., moderately halophilic and psychrotolerant mycoplasmas isolated from cephalopods.</title>
        <authorList>
            <person name="Viver T."/>
        </authorList>
    </citation>
    <scope>NUCLEOTIDE SEQUENCE [LARGE SCALE GENOMIC DNA]</scope>
    <source>
        <strain evidence="8 9">PE</strain>
    </source>
</reference>
<dbReference type="FunFam" id="3.40.50.300:FF:000042">
    <property type="entry name" value="Maltose/maltodextrin ABC transporter, ATP-binding protein"/>
    <property type="match status" value="1"/>
</dbReference>
<dbReference type="PROSITE" id="PS00211">
    <property type="entry name" value="ABC_TRANSPORTER_1"/>
    <property type="match status" value="1"/>
</dbReference>
<keyword evidence="2" id="KW-1003">Cell membrane</keyword>
<evidence type="ECO:0000256" key="3">
    <source>
        <dbReference type="ARBA" id="ARBA00022741"/>
    </source>
</evidence>
<evidence type="ECO:0000256" key="5">
    <source>
        <dbReference type="ARBA" id="ARBA00022967"/>
    </source>
</evidence>
<keyword evidence="5" id="KW-1278">Translocase</keyword>
<dbReference type="GO" id="GO:0140359">
    <property type="term" value="F:ABC-type transporter activity"/>
    <property type="evidence" value="ECO:0007669"/>
    <property type="project" value="InterPro"/>
</dbReference>
<dbReference type="SUPFAM" id="SSF52540">
    <property type="entry name" value="P-loop containing nucleoside triphosphate hydrolases"/>
    <property type="match status" value="1"/>
</dbReference>
<dbReference type="InterPro" id="IPR008995">
    <property type="entry name" value="Mo/tungstate-bd_C_term_dom"/>
</dbReference>
<accession>A0A4R0XXZ3</accession>
<dbReference type="Pfam" id="PF00005">
    <property type="entry name" value="ABC_tran"/>
    <property type="match status" value="1"/>
</dbReference>
<keyword evidence="1" id="KW-0813">Transport</keyword>
<dbReference type="Gene3D" id="3.40.50.300">
    <property type="entry name" value="P-loop containing nucleotide triphosphate hydrolases"/>
    <property type="match status" value="1"/>
</dbReference>
<gene>
    <name evidence="8" type="ORF">C4B24_00780</name>
</gene>
<dbReference type="Pfam" id="PF08402">
    <property type="entry name" value="TOBE_2"/>
    <property type="match status" value="1"/>
</dbReference>
<dbReference type="InterPro" id="IPR013611">
    <property type="entry name" value="Transp-assoc_OB_typ2"/>
</dbReference>
<proteinExistence type="predicted"/>
<dbReference type="GO" id="GO:0008643">
    <property type="term" value="P:carbohydrate transport"/>
    <property type="evidence" value="ECO:0007669"/>
    <property type="project" value="InterPro"/>
</dbReference>
<dbReference type="InterPro" id="IPR047641">
    <property type="entry name" value="ABC_transpr_MalK/UgpC-like"/>
</dbReference>
<dbReference type="Gene3D" id="2.40.50.100">
    <property type="match status" value="1"/>
</dbReference>
<keyword evidence="9" id="KW-1185">Reference proteome</keyword>
<comment type="caution">
    <text evidence="8">The sequence shown here is derived from an EMBL/GenBank/DDBJ whole genome shotgun (WGS) entry which is preliminary data.</text>
</comment>
<dbReference type="InterPro" id="IPR015855">
    <property type="entry name" value="ABC_transpr_MalK-like"/>
</dbReference>
<name>A0A4R0XXZ3_9MOLU</name>
<evidence type="ECO:0000256" key="6">
    <source>
        <dbReference type="ARBA" id="ARBA00023136"/>
    </source>
</evidence>
<keyword evidence="4 8" id="KW-0067">ATP-binding</keyword>
<keyword evidence="3" id="KW-0547">Nucleotide-binding</keyword>
<dbReference type="PROSITE" id="PS50893">
    <property type="entry name" value="ABC_TRANSPORTER_2"/>
    <property type="match status" value="1"/>
</dbReference>
<protein>
    <submittedName>
        <fullName evidence="8">ABC transporter ATP-binding protein</fullName>
    </submittedName>
</protein>
<keyword evidence="6" id="KW-0472">Membrane</keyword>
<dbReference type="PANTHER" id="PTHR43875:SF15">
    <property type="entry name" value="TREHALOSE IMPORT ATP-BINDING PROTEIN SUGC"/>
    <property type="match status" value="1"/>
</dbReference>
<sequence>MDIKFKNIAKRYEGNIDYTLEDINLDIKSGEFVALLGPSGCGKTTLLRMVAGLNSITKGELVFGNTKVNNLEPKDRNLAMVFQSYALYPHMTVYKNMAYSLQIKGVRKEQIDRRVKAVAKILEIDHLLFNKPSEISGGQRQRVALGRAVVRKPAIFLMDEPLSNLDAKLRESMRVELVKIHKLAGSTTLYVTHDQLEAMTMADKIVLFNNRKIQQVGSPSELYNKPANLFVANFIGSPSMNFIDIIQNDEKLSIVATKQAITLPKKLSSLMAQDECVLGIRPENLEIHKTKPAKVKNAIEVVVITSELLGKETVVIGEYSAKKQLKVVIPHQEKFVIGDRIWVTWDANRLHLFNKETTERMNK</sequence>
<evidence type="ECO:0000256" key="2">
    <source>
        <dbReference type="ARBA" id="ARBA00022475"/>
    </source>
</evidence>
<dbReference type="EMBL" id="PSZO01000002">
    <property type="protein sequence ID" value="TCG11917.1"/>
    <property type="molecule type" value="Genomic_DNA"/>
</dbReference>
<dbReference type="SMART" id="SM00382">
    <property type="entry name" value="AAA"/>
    <property type="match status" value="1"/>
</dbReference>
<dbReference type="InterPro" id="IPR027417">
    <property type="entry name" value="P-loop_NTPase"/>
</dbReference>
<dbReference type="InterPro" id="IPR003439">
    <property type="entry name" value="ABC_transporter-like_ATP-bd"/>
</dbReference>
<dbReference type="OrthoDB" id="9802264at2"/>
<organism evidence="8 9">
    <name type="scientific">Mycoplasma marinum</name>
    <dbReference type="NCBI Taxonomy" id="1937190"/>
    <lineage>
        <taxon>Bacteria</taxon>
        <taxon>Bacillati</taxon>
        <taxon>Mycoplasmatota</taxon>
        <taxon>Mollicutes</taxon>
        <taxon>Mycoplasmataceae</taxon>
        <taxon>Mycoplasma</taxon>
    </lineage>
</organism>
<evidence type="ECO:0000313" key="8">
    <source>
        <dbReference type="EMBL" id="TCG11917.1"/>
    </source>
</evidence>
<dbReference type="GO" id="GO:0016887">
    <property type="term" value="F:ATP hydrolysis activity"/>
    <property type="evidence" value="ECO:0007669"/>
    <property type="project" value="InterPro"/>
</dbReference>
<evidence type="ECO:0000256" key="1">
    <source>
        <dbReference type="ARBA" id="ARBA00022448"/>
    </source>
</evidence>
<dbReference type="InterPro" id="IPR003593">
    <property type="entry name" value="AAA+_ATPase"/>
</dbReference>
<dbReference type="InterPro" id="IPR017871">
    <property type="entry name" value="ABC_transporter-like_CS"/>
</dbReference>
<dbReference type="PANTHER" id="PTHR43875">
    <property type="entry name" value="MALTODEXTRIN IMPORT ATP-BINDING PROTEIN MSMX"/>
    <property type="match status" value="1"/>
</dbReference>
<dbReference type="GO" id="GO:0005524">
    <property type="term" value="F:ATP binding"/>
    <property type="evidence" value="ECO:0007669"/>
    <property type="project" value="UniProtKB-KW"/>
</dbReference>
<evidence type="ECO:0000256" key="4">
    <source>
        <dbReference type="ARBA" id="ARBA00022840"/>
    </source>
</evidence>